<dbReference type="PANTHER" id="PTHR45913:SF5">
    <property type="entry name" value="GENERAL TRANSCRIPTION FACTOR II-I REPEAT DOMAIN-CONTAINING PROTEIN 2A-LIKE PROTEIN"/>
    <property type="match status" value="1"/>
</dbReference>
<dbReference type="InterPro" id="IPR008906">
    <property type="entry name" value="HATC_C_dom"/>
</dbReference>
<dbReference type="PANTHER" id="PTHR45913">
    <property type="entry name" value="EPM2A-INTERACTING PROTEIN 1"/>
    <property type="match status" value="1"/>
</dbReference>
<keyword evidence="3" id="KW-1185">Reference proteome</keyword>
<dbReference type="EMBL" id="JAAGNN010000008">
    <property type="protein sequence ID" value="KAF4086396.1"/>
    <property type="molecule type" value="Genomic_DNA"/>
</dbReference>
<accession>A0A7J6AUV9</accession>
<feature type="domain" description="HAT C-terminal dimerisation" evidence="1">
    <location>
        <begin position="229"/>
        <end position="287"/>
    </location>
</feature>
<organism evidence="2 3">
    <name type="scientific">Ameiurus melas</name>
    <name type="common">Black bullhead</name>
    <name type="synonym">Silurus melas</name>
    <dbReference type="NCBI Taxonomy" id="219545"/>
    <lineage>
        <taxon>Eukaryota</taxon>
        <taxon>Metazoa</taxon>
        <taxon>Chordata</taxon>
        <taxon>Craniata</taxon>
        <taxon>Vertebrata</taxon>
        <taxon>Euteleostomi</taxon>
        <taxon>Actinopterygii</taxon>
        <taxon>Neopterygii</taxon>
        <taxon>Teleostei</taxon>
        <taxon>Ostariophysi</taxon>
        <taxon>Siluriformes</taxon>
        <taxon>Ictaluridae</taxon>
        <taxon>Ameiurus</taxon>
    </lineage>
</organism>
<gene>
    <name evidence="2" type="ORF">AMELA_G00105760</name>
</gene>
<reference evidence="2 3" key="1">
    <citation type="submission" date="2020-02" db="EMBL/GenBank/DDBJ databases">
        <title>A chromosome-scale genome assembly of the black bullhead catfish (Ameiurus melas).</title>
        <authorList>
            <person name="Wen M."/>
            <person name="Zham M."/>
            <person name="Cabau C."/>
            <person name="Klopp C."/>
            <person name="Donnadieu C."/>
            <person name="Roques C."/>
            <person name="Bouchez O."/>
            <person name="Lampietro C."/>
            <person name="Jouanno E."/>
            <person name="Herpin A."/>
            <person name="Louis A."/>
            <person name="Berthelot C."/>
            <person name="Parey E."/>
            <person name="Roest-Crollius H."/>
            <person name="Braasch I."/>
            <person name="Postlethwait J."/>
            <person name="Robinson-Rechavi M."/>
            <person name="Echchiki A."/>
            <person name="Begum T."/>
            <person name="Montfort J."/>
            <person name="Schartl M."/>
            <person name="Bobe J."/>
            <person name="Guiguen Y."/>
        </authorList>
    </citation>
    <scope>NUCLEOTIDE SEQUENCE [LARGE SCALE GENOMIC DNA]</scope>
    <source>
        <strain evidence="2">M_S1</strain>
        <tissue evidence="2">Blood</tissue>
    </source>
</reference>
<name>A0A7J6AUV9_AMEME</name>
<dbReference type="GO" id="GO:0046983">
    <property type="term" value="F:protein dimerization activity"/>
    <property type="evidence" value="ECO:0007669"/>
    <property type="project" value="InterPro"/>
</dbReference>
<dbReference type="Pfam" id="PF05699">
    <property type="entry name" value="Dimer_Tnp_hAT"/>
    <property type="match status" value="1"/>
</dbReference>
<protein>
    <recommendedName>
        <fullName evidence="1">HAT C-terminal dimerisation domain-containing protein</fullName>
    </recommendedName>
</protein>
<dbReference type="SUPFAM" id="SSF53098">
    <property type="entry name" value="Ribonuclease H-like"/>
    <property type="match status" value="1"/>
</dbReference>
<evidence type="ECO:0000313" key="3">
    <source>
        <dbReference type="Proteomes" id="UP000593565"/>
    </source>
</evidence>
<dbReference type="AlphaFoldDB" id="A0A7J6AUV9"/>
<sequence length="328" mass="37931">MKPVMEIVNYIRTHALNHRQFKNLIAELDKGLPGDLPLHCTVRWLSKGQVLSRFFELLDAVKLFMEGKDKDYPELLDLEWIMDLAFLVDMLCHLDRLNLTLQGKLKMLPDLVQSVFAFVNKPKLFKAHIQKGYLTHFPTLLKASGQVTSAALNKQVARYATLVENLHESFVTQFRDLQLKRPQITFLVDPFNAETDCLKAPLVTDEAAAELEMIDHCEEDQLKPALREGTIEFWKSVPMEKYPNIKRAALKKLSMFGSTYVCESVFSTLKHLKSKHRSVLTHTHVKEFLRVAIAEYKQENCSRQGMPEVPLSNMPSILLYFCFWTWFN</sequence>
<comment type="caution">
    <text evidence="2">The sequence shown here is derived from an EMBL/GenBank/DDBJ whole genome shotgun (WGS) entry which is preliminary data.</text>
</comment>
<evidence type="ECO:0000313" key="2">
    <source>
        <dbReference type="EMBL" id="KAF4086396.1"/>
    </source>
</evidence>
<evidence type="ECO:0000259" key="1">
    <source>
        <dbReference type="Pfam" id="PF05699"/>
    </source>
</evidence>
<dbReference type="Proteomes" id="UP000593565">
    <property type="component" value="Unassembled WGS sequence"/>
</dbReference>
<dbReference type="InterPro" id="IPR012337">
    <property type="entry name" value="RNaseH-like_sf"/>
</dbReference>
<proteinExistence type="predicted"/>